<evidence type="ECO:0000256" key="8">
    <source>
        <dbReference type="ARBA" id="ARBA00022824"/>
    </source>
</evidence>
<dbReference type="GO" id="GO:0005789">
    <property type="term" value="C:endoplasmic reticulum membrane"/>
    <property type="evidence" value="ECO:0007669"/>
    <property type="project" value="UniProtKB-SubCell"/>
</dbReference>
<comment type="catalytic activity">
    <reaction evidence="15">
        <text>an N,N'-diacetylchitobiosyl-diphospho-di-trans,poly-cis-dolichol + GDP-alpha-D-mannose = a beta-D-Man-(1-&gt;4)-beta-D-GlcNAc-(1-&gt;4)-alpha-D-GlcNAc-diphospho-di-trans,poly-cis-dolichol + GDP + H(+)</text>
        <dbReference type="Rhea" id="RHEA:13865"/>
        <dbReference type="Rhea" id="RHEA-COMP:19510"/>
        <dbReference type="Rhea" id="RHEA-COMP:19511"/>
        <dbReference type="ChEBI" id="CHEBI:15378"/>
        <dbReference type="ChEBI" id="CHEBI:57269"/>
        <dbReference type="ChEBI" id="CHEBI:57527"/>
        <dbReference type="ChEBI" id="CHEBI:58189"/>
        <dbReference type="ChEBI" id="CHEBI:58472"/>
        <dbReference type="EC" id="2.4.1.142"/>
    </reaction>
    <physiologicalReaction direction="left-to-right" evidence="15">
        <dbReference type="Rhea" id="RHEA:13866"/>
    </physiologicalReaction>
</comment>
<dbReference type="Gene3D" id="3.40.50.2000">
    <property type="entry name" value="Glycogen Phosphorylase B"/>
    <property type="match status" value="1"/>
</dbReference>
<dbReference type="SUPFAM" id="SSF53756">
    <property type="entry name" value="UDP-Glycosyltransferase/glycogen phosphorylase"/>
    <property type="match status" value="1"/>
</dbReference>
<evidence type="ECO:0000256" key="1">
    <source>
        <dbReference type="ARBA" id="ARBA00004389"/>
    </source>
</evidence>
<evidence type="ECO:0000256" key="10">
    <source>
        <dbReference type="ARBA" id="ARBA00023136"/>
    </source>
</evidence>
<reference evidence="18 19" key="1">
    <citation type="journal article" date="2016" name="Nat. Commun.">
        <title>Ectomycorrhizal ecology is imprinted in the genome of the dominant symbiotic fungus Cenococcum geophilum.</title>
        <authorList>
            <consortium name="DOE Joint Genome Institute"/>
            <person name="Peter M."/>
            <person name="Kohler A."/>
            <person name="Ohm R.A."/>
            <person name="Kuo A."/>
            <person name="Krutzmann J."/>
            <person name="Morin E."/>
            <person name="Arend M."/>
            <person name="Barry K.W."/>
            <person name="Binder M."/>
            <person name="Choi C."/>
            <person name="Clum A."/>
            <person name="Copeland A."/>
            <person name="Grisel N."/>
            <person name="Haridas S."/>
            <person name="Kipfer T."/>
            <person name="LaButti K."/>
            <person name="Lindquist E."/>
            <person name="Lipzen A."/>
            <person name="Maire R."/>
            <person name="Meier B."/>
            <person name="Mihaltcheva S."/>
            <person name="Molinier V."/>
            <person name="Murat C."/>
            <person name="Poggeler S."/>
            <person name="Quandt C.A."/>
            <person name="Sperisen C."/>
            <person name="Tritt A."/>
            <person name="Tisserant E."/>
            <person name="Crous P.W."/>
            <person name="Henrissat B."/>
            <person name="Nehls U."/>
            <person name="Egli S."/>
            <person name="Spatafora J.W."/>
            <person name="Grigoriev I.V."/>
            <person name="Martin F.M."/>
        </authorList>
    </citation>
    <scope>NUCLEOTIDE SEQUENCE [LARGE SCALE GENOMIC DNA]</scope>
    <source>
        <strain evidence="18 19">CBS 207.34</strain>
    </source>
</reference>
<evidence type="ECO:0000256" key="12">
    <source>
        <dbReference type="ARBA" id="ARBA00031434"/>
    </source>
</evidence>
<keyword evidence="7 16" id="KW-0812">Transmembrane</keyword>
<dbReference type="EMBL" id="KV749174">
    <property type="protein sequence ID" value="OCL10747.1"/>
    <property type="molecule type" value="Genomic_DNA"/>
</dbReference>
<feature type="domain" description="Glycosyl transferase family 1" evidence="17">
    <location>
        <begin position="336"/>
        <end position="473"/>
    </location>
</feature>
<dbReference type="AlphaFoldDB" id="A0A8E2F551"/>
<keyword evidence="19" id="KW-1185">Reference proteome</keyword>
<dbReference type="PANTHER" id="PTHR13036:SF0">
    <property type="entry name" value="CHITOBIOSYLDIPHOSPHODOLICHOL BETA-MANNOSYLTRANSFERASE"/>
    <property type="match status" value="1"/>
</dbReference>
<keyword evidence="10 16" id="KW-0472">Membrane</keyword>
<proteinExistence type="predicted"/>
<dbReference type="Pfam" id="PF00534">
    <property type="entry name" value="Glycos_transf_1"/>
    <property type="match status" value="1"/>
</dbReference>
<accession>A0A8E2F551</accession>
<evidence type="ECO:0000256" key="2">
    <source>
        <dbReference type="ARBA" id="ARBA00004922"/>
    </source>
</evidence>
<dbReference type="FunFam" id="3.40.50.2000:FF:000162">
    <property type="entry name" value="Beta-1,4-mannosyltransferase (Alg1), putative"/>
    <property type="match status" value="1"/>
</dbReference>
<organism evidence="18 19">
    <name type="scientific">Glonium stellatum</name>
    <dbReference type="NCBI Taxonomy" id="574774"/>
    <lineage>
        <taxon>Eukaryota</taxon>
        <taxon>Fungi</taxon>
        <taxon>Dikarya</taxon>
        <taxon>Ascomycota</taxon>
        <taxon>Pezizomycotina</taxon>
        <taxon>Dothideomycetes</taxon>
        <taxon>Pleosporomycetidae</taxon>
        <taxon>Gloniales</taxon>
        <taxon>Gloniaceae</taxon>
        <taxon>Glonium</taxon>
    </lineage>
</organism>
<evidence type="ECO:0000256" key="3">
    <source>
        <dbReference type="ARBA" id="ARBA00012611"/>
    </source>
</evidence>
<evidence type="ECO:0000313" key="19">
    <source>
        <dbReference type="Proteomes" id="UP000250140"/>
    </source>
</evidence>
<sequence length="495" mass="55318">MMFDWTSKTLVDVAIFVALVISTTVTLFLFTLPTQYDPYDPDLVEEDVPEKEKKEPAESAYGYFNKHRATNKTLKVEGSTQVVVLGDIGRSPRMQYHAISIAKHGSRVDLIGYQESEVHPDVASSPLINIVPIAPIPHWLRTNSKLLFLFVAPLKAIWQAWSLYHALGYRTKAAKWMLVQNPPSIPTLAIAQFICFFRNTNFVIDWHNFGYSILALRLGNGHPLVIIASLYENLFARSAFAHFAVTNAMACVLKEKYGITARALHDRPSTIFKPLDSDERMAFLSRLPETAQYAEDLSKGLKSSWRLLVSSTSWTADEDFSILLDALVGYSSLATSKTELPKILAIITGKGPLKEHYLSKVRALNQEKKLLNVVILTAWLTPEDYALLLGSADLGISLHTSSSGVDLPMKVVDMFGAGLPVVGWSKFEAWPELVKEAVNGRGFQNTEELLHLLVDLFLESEAELSNLKKGAIKESSYRWDDEWDGVAGKLFKLVK</sequence>
<comment type="function">
    <text evidence="11">Participates in the formation of the lipid-linked precursor oligosaccharide for N-glycosylation. Involved in assembling the dolichol-pyrophosphate-GlcNAc(2)-Man(5) intermediate on the cytoplasmic surface of the ER.</text>
</comment>
<dbReference type="GO" id="GO:0004578">
    <property type="term" value="F:chitobiosyldiphosphodolichol beta-mannosyltransferase activity"/>
    <property type="evidence" value="ECO:0007669"/>
    <property type="project" value="UniProtKB-EC"/>
</dbReference>
<evidence type="ECO:0000256" key="7">
    <source>
        <dbReference type="ARBA" id="ARBA00022692"/>
    </source>
</evidence>
<dbReference type="Proteomes" id="UP000250140">
    <property type="component" value="Unassembled WGS sequence"/>
</dbReference>
<evidence type="ECO:0000256" key="15">
    <source>
        <dbReference type="ARBA" id="ARBA00045071"/>
    </source>
</evidence>
<keyword evidence="6 18" id="KW-0808">Transferase</keyword>
<evidence type="ECO:0000256" key="11">
    <source>
        <dbReference type="ARBA" id="ARBA00024899"/>
    </source>
</evidence>
<evidence type="ECO:0000256" key="16">
    <source>
        <dbReference type="SAM" id="Phobius"/>
    </source>
</evidence>
<keyword evidence="9 16" id="KW-1133">Transmembrane helix</keyword>
<evidence type="ECO:0000256" key="4">
    <source>
        <dbReference type="ARBA" id="ARBA00015841"/>
    </source>
</evidence>
<keyword evidence="5" id="KW-0328">Glycosyltransferase</keyword>
<evidence type="ECO:0000256" key="9">
    <source>
        <dbReference type="ARBA" id="ARBA00022989"/>
    </source>
</evidence>
<evidence type="ECO:0000256" key="5">
    <source>
        <dbReference type="ARBA" id="ARBA00022676"/>
    </source>
</evidence>
<evidence type="ECO:0000313" key="18">
    <source>
        <dbReference type="EMBL" id="OCL10747.1"/>
    </source>
</evidence>
<evidence type="ECO:0000256" key="14">
    <source>
        <dbReference type="ARBA" id="ARBA00033088"/>
    </source>
</evidence>
<evidence type="ECO:0000256" key="6">
    <source>
        <dbReference type="ARBA" id="ARBA00022679"/>
    </source>
</evidence>
<dbReference type="EC" id="2.4.1.142" evidence="3"/>
<dbReference type="InterPro" id="IPR026051">
    <property type="entry name" value="ALG1-like"/>
</dbReference>
<dbReference type="OrthoDB" id="614844at2759"/>
<evidence type="ECO:0000259" key="17">
    <source>
        <dbReference type="Pfam" id="PF00534"/>
    </source>
</evidence>
<evidence type="ECO:0000256" key="13">
    <source>
        <dbReference type="ARBA" id="ARBA00031566"/>
    </source>
</evidence>
<name>A0A8E2F551_9PEZI</name>
<gene>
    <name evidence="18" type="ORF">AOQ84DRAFT_336954</name>
</gene>
<dbReference type="PANTHER" id="PTHR13036">
    <property type="entry name" value="BETA1,4 MANNOSYLTRANSFERASE"/>
    <property type="match status" value="1"/>
</dbReference>
<dbReference type="InterPro" id="IPR001296">
    <property type="entry name" value="Glyco_trans_1"/>
</dbReference>
<feature type="transmembrane region" description="Helical" evidence="16">
    <location>
        <begin position="146"/>
        <end position="167"/>
    </location>
</feature>
<feature type="transmembrane region" description="Helical" evidence="16">
    <location>
        <begin position="12"/>
        <end position="32"/>
    </location>
</feature>
<comment type="subcellular location">
    <subcellularLocation>
        <location evidence="1">Endoplasmic reticulum membrane</location>
        <topology evidence="1">Single-pass membrane protein</topology>
    </subcellularLocation>
</comment>
<keyword evidence="8" id="KW-0256">Endoplasmic reticulum</keyword>
<protein>
    <recommendedName>
        <fullName evidence="4">Chitobiosyldiphosphodolichol beta-mannosyltransferase</fullName>
        <ecNumber evidence="3">2.4.1.142</ecNumber>
    </recommendedName>
    <alternativeName>
        <fullName evidence="13">Beta-1,4-mannosyltransferase</fullName>
    </alternativeName>
    <alternativeName>
        <fullName evidence="14">GDP-Man:GlcNAc2-PP-dolichol mannosyltransferase</fullName>
    </alternativeName>
    <alternativeName>
        <fullName evidence="12">GDP-mannose-dolichol diphosphochitobiose mannosyltransferase</fullName>
    </alternativeName>
</protein>
<comment type="pathway">
    <text evidence="2">Protein modification; protein glycosylation.</text>
</comment>